<comment type="caution">
    <text evidence="2">The sequence shown here is derived from an EMBL/GenBank/DDBJ whole genome shotgun (WGS) entry which is preliminary data.</text>
</comment>
<keyword evidence="3" id="KW-1185">Reference proteome</keyword>
<protein>
    <submittedName>
        <fullName evidence="2">Uncharacterized protein</fullName>
    </submittedName>
</protein>
<evidence type="ECO:0000256" key="1">
    <source>
        <dbReference type="SAM" id="MobiDB-lite"/>
    </source>
</evidence>
<gene>
    <name evidence="2" type="ORF">PRZ48_005628</name>
</gene>
<evidence type="ECO:0000313" key="2">
    <source>
        <dbReference type="EMBL" id="KAK4502203.1"/>
    </source>
</evidence>
<dbReference type="EMBL" id="JAXOVC010000004">
    <property type="protein sequence ID" value="KAK4502203.1"/>
    <property type="molecule type" value="Genomic_DNA"/>
</dbReference>
<evidence type="ECO:0000313" key="3">
    <source>
        <dbReference type="Proteomes" id="UP001305779"/>
    </source>
</evidence>
<feature type="region of interest" description="Disordered" evidence="1">
    <location>
        <begin position="249"/>
        <end position="274"/>
    </location>
</feature>
<name>A0ABR0ELW7_ZASCE</name>
<dbReference type="Proteomes" id="UP001305779">
    <property type="component" value="Unassembled WGS sequence"/>
</dbReference>
<organism evidence="2 3">
    <name type="scientific">Zasmidium cellare</name>
    <name type="common">Wine cellar mold</name>
    <name type="synonym">Racodium cellare</name>
    <dbReference type="NCBI Taxonomy" id="395010"/>
    <lineage>
        <taxon>Eukaryota</taxon>
        <taxon>Fungi</taxon>
        <taxon>Dikarya</taxon>
        <taxon>Ascomycota</taxon>
        <taxon>Pezizomycotina</taxon>
        <taxon>Dothideomycetes</taxon>
        <taxon>Dothideomycetidae</taxon>
        <taxon>Mycosphaerellales</taxon>
        <taxon>Mycosphaerellaceae</taxon>
        <taxon>Zasmidium</taxon>
    </lineage>
</organism>
<accession>A0ABR0ELW7</accession>
<sequence>MTSTSEQLILVSLDCPHFAVLSELDYETLIDYCNREDPETWQFLLQAYSEPRSSLENLRKFSPTRFVRDERQCGRAECLVHSQPRVTGLRNLHAGLVEYFNTRKALYLQLAKEYFDLLPFLGARTINGLLSKIAHQHFSIETQHWTLDPFFESWQIAATAMNFRPSTDGDEALGHVRHALKYLVLGVADMKQLMEDIWSLKYLVGRFPEESGLERTDRKQVFANASRAAWEKRMSGFEHFGVNVRSVKRPSPESLEWQDEDEEMSTPWEAHREV</sequence>
<proteinExistence type="predicted"/>
<reference evidence="2 3" key="1">
    <citation type="journal article" date="2023" name="G3 (Bethesda)">
        <title>A chromosome-level genome assembly of Zasmidium syzygii isolated from banana leaves.</title>
        <authorList>
            <person name="van Westerhoven A.C."/>
            <person name="Mehrabi R."/>
            <person name="Talebi R."/>
            <person name="Steentjes M.B.F."/>
            <person name="Corcolon B."/>
            <person name="Chong P.A."/>
            <person name="Kema G.H.J."/>
            <person name="Seidl M.F."/>
        </authorList>
    </citation>
    <scope>NUCLEOTIDE SEQUENCE [LARGE SCALE GENOMIC DNA]</scope>
    <source>
        <strain evidence="2 3">P124</strain>
    </source>
</reference>